<organism evidence="1">
    <name type="scientific">marine sediment metagenome</name>
    <dbReference type="NCBI Taxonomy" id="412755"/>
    <lineage>
        <taxon>unclassified sequences</taxon>
        <taxon>metagenomes</taxon>
        <taxon>ecological metagenomes</taxon>
    </lineage>
</organism>
<evidence type="ECO:0000313" key="1">
    <source>
        <dbReference type="EMBL" id="KKM80657.1"/>
    </source>
</evidence>
<dbReference type="AlphaFoldDB" id="A0A0F9NGX5"/>
<accession>A0A0F9NGX5</accession>
<reference evidence="1" key="1">
    <citation type="journal article" date="2015" name="Nature">
        <title>Complex archaea that bridge the gap between prokaryotes and eukaryotes.</title>
        <authorList>
            <person name="Spang A."/>
            <person name="Saw J.H."/>
            <person name="Jorgensen S.L."/>
            <person name="Zaremba-Niedzwiedzka K."/>
            <person name="Martijn J."/>
            <person name="Lind A.E."/>
            <person name="van Eijk R."/>
            <person name="Schleper C."/>
            <person name="Guy L."/>
            <person name="Ettema T.J."/>
        </authorList>
    </citation>
    <scope>NUCLEOTIDE SEQUENCE</scope>
</reference>
<comment type="caution">
    <text evidence="1">The sequence shown here is derived from an EMBL/GenBank/DDBJ whole genome shotgun (WGS) entry which is preliminary data.</text>
</comment>
<proteinExistence type="predicted"/>
<protein>
    <submittedName>
        <fullName evidence="1">Uncharacterized protein</fullName>
    </submittedName>
</protein>
<dbReference type="EMBL" id="LAZR01008145">
    <property type="protein sequence ID" value="KKM80657.1"/>
    <property type="molecule type" value="Genomic_DNA"/>
</dbReference>
<gene>
    <name evidence="1" type="ORF">LCGC14_1337610</name>
</gene>
<sequence length="63" mass="7097">MENFDVIATTKRVRDVTEGLRGGDIQYVSMTPEPGTVCPTCGEKTPTKHALEMRKFRARKRDA</sequence>
<name>A0A0F9NGX5_9ZZZZ</name>